<comment type="caution">
    <text evidence="12">The sequence shown here is derived from an EMBL/GenBank/DDBJ whole genome shotgun (WGS) entry which is preliminary data.</text>
</comment>
<dbReference type="GO" id="GO:0003855">
    <property type="term" value="F:3-dehydroquinate dehydratase activity"/>
    <property type="evidence" value="ECO:0007669"/>
    <property type="project" value="UniProtKB-UniRule"/>
</dbReference>
<feature type="active site" description="Proton acceptor" evidence="8 9">
    <location>
        <position position="22"/>
    </location>
</feature>
<dbReference type="GO" id="GO:0019631">
    <property type="term" value="P:quinate catabolic process"/>
    <property type="evidence" value="ECO:0007669"/>
    <property type="project" value="TreeGrafter"/>
</dbReference>
<organism evidence="12 13">
    <name type="scientific">Plebeiibacterium marinum</name>
    <dbReference type="NCBI Taxonomy" id="2992111"/>
    <lineage>
        <taxon>Bacteria</taxon>
        <taxon>Pseudomonadati</taxon>
        <taxon>Bacteroidota</taxon>
        <taxon>Bacteroidia</taxon>
        <taxon>Marinilabiliales</taxon>
        <taxon>Marinilabiliaceae</taxon>
        <taxon>Plebeiibacterium</taxon>
    </lineage>
</organism>
<proteinExistence type="inferred from homology"/>
<evidence type="ECO:0000256" key="5">
    <source>
        <dbReference type="ARBA" id="ARBA00011193"/>
    </source>
</evidence>
<evidence type="ECO:0000256" key="10">
    <source>
        <dbReference type="PIRSR" id="PIRSR001399-2"/>
    </source>
</evidence>
<dbReference type="Proteomes" id="UP001207408">
    <property type="component" value="Unassembled WGS sequence"/>
</dbReference>
<name>A0AAE3SJZ0_9BACT</name>
<dbReference type="NCBIfam" id="TIGR01088">
    <property type="entry name" value="aroQ"/>
    <property type="match status" value="1"/>
</dbReference>
<evidence type="ECO:0000256" key="8">
    <source>
        <dbReference type="HAMAP-Rule" id="MF_00169"/>
    </source>
</evidence>
<sequence length="144" mass="16192">MKLLILNGPNLNLLGKREVNIYGNQSFDDYFIKIQKKYPEIDMEYYQSNSEGKIIDKIHETGFDFDGIILNAGAYTHTSVAIADAISGITTPVVEVHISNVFKRESFRHHSFISPVCKGTIAGFGLKSYDLAVESFLNEQVKEN</sequence>
<evidence type="ECO:0000256" key="7">
    <source>
        <dbReference type="ARBA" id="ARBA00023239"/>
    </source>
</evidence>
<evidence type="ECO:0000313" key="12">
    <source>
        <dbReference type="EMBL" id="MCW3806270.1"/>
    </source>
</evidence>
<comment type="similarity">
    <text evidence="4 8">Belongs to the type-II 3-dehydroquinase family.</text>
</comment>
<evidence type="ECO:0000256" key="11">
    <source>
        <dbReference type="PIRSR" id="PIRSR001399-3"/>
    </source>
</evidence>
<dbReference type="GO" id="GO:0009423">
    <property type="term" value="P:chorismate biosynthetic process"/>
    <property type="evidence" value="ECO:0007669"/>
    <property type="project" value="UniProtKB-UniRule"/>
</dbReference>
<keyword evidence="8" id="KW-0028">Amino-acid biosynthesis</keyword>
<dbReference type="PANTHER" id="PTHR21272:SF3">
    <property type="entry name" value="CATABOLIC 3-DEHYDROQUINASE"/>
    <property type="match status" value="1"/>
</dbReference>
<feature type="active site" description="Proton donor" evidence="8 9">
    <location>
        <position position="97"/>
    </location>
</feature>
<gene>
    <name evidence="8 12" type="primary">aroQ</name>
    <name evidence="12" type="ORF">OM074_11590</name>
</gene>
<feature type="binding site" evidence="8 10">
    <location>
        <position position="77"/>
    </location>
    <ligand>
        <name>substrate</name>
    </ligand>
</feature>
<dbReference type="NCBIfam" id="NF003807">
    <property type="entry name" value="PRK05395.1-4"/>
    <property type="match status" value="1"/>
</dbReference>
<comment type="pathway">
    <text evidence="3 8">Metabolic intermediate biosynthesis; chorismate biosynthesis; chorismate from D-erythrose 4-phosphate and phosphoenolpyruvate: step 3/7.</text>
</comment>
<keyword evidence="8" id="KW-0057">Aromatic amino acid biosynthesis</keyword>
<reference evidence="12" key="1">
    <citation type="submission" date="2022-10" db="EMBL/GenBank/DDBJ databases">
        <authorList>
            <person name="Yu W.X."/>
        </authorList>
    </citation>
    <scope>NUCLEOTIDE SEQUENCE</scope>
    <source>
        <strain evidence="12">D04</strain>
    </source>
</reference>
<feature type="binding site" evidence="8 10">
    <location>
        <begin position="98"/>
        <end position="99"/>
    </location>
    <ligand>
        <name>substrate</name>
    </ligand>
</feature>
<dbReference type="NCBIfam" id="NF003806">
    <property type="entry name" value="PRK05395.1-3"/>
    <property type="match status" value="1"/>
</dbReference>
<dbReference type="NCBIfam" id="NF003805">
    <property type="entry name" value="PRK05395.1-2"/>
    <property type="match status" value="1"/>
</dbReference>
<dbReference type="Pfam" id="PF01220">
    <property type="entry name" value="DHquinase_II"/>
    <property type="match status" value="1"/>
</dbReference>
<evidence type="ECO:0000256" key="6">
    <source>
        <dbReference type="ARBA" id="ARBA00012060"/>
    </source>
</evidence>
<comment type="catalytic activity">
    <reaction evidence="1 8">
        <text>3-dehydroquinate = 3-dehydroshikimate + H2O</text>
        <dbReference type="Rhea" id="RHEA:21096"/>
        <dbReference type="ChEBI" id="CHEBI:15377"/>
        <dbReference type="ChEBI" id="CHEBI:16630"/>
        <dbReference type="ChEBI" id="CHEBI:32364"/>
        <dbReference type="EC" id="4.2.1.10"/>
    </reaction>
</comment>
<feature type="binding site" evidence="8 10">
    <location>
        <position position="108"/>
    </location>
    <ligand>
        <name>substrate</name>
    </ligand>
</feature>
<feature type="site" description="Transition state stabilizer" evidence="8 11">
    <location>
        <position position="17"/>
    </location>
</feature>
<protein>
    <recommendedName>
        <fullName evidence="6 8">3-dehydroquinate dehydratase</fullName>
        <shortName evidence="8">3-dehydroquinase</shortName>
        <ecNumber evidence="6 8">4.2.1.10</ecNumber>
    </recommendedName>
    <alternativeName>
        <fullName evidence="8">Type II DHQase</fullName>
    </alternativeName>
</protein>
<dbReference type="CDD" id="cd00466">
    <property type="entry name" value="DHQase_II"/>
    <property type="match status" value="1"/>
</dbReference>
<dbReference type="PROSITE" id="PS01029">
    <property type="entry name" value="DEHYDROQUINASE_II"/>
    <property type="match status" value="1"/>
</dbReference>
<dbReference type="PIRSF" id="PIRSF001399">
    <property type="entry name" value="DHquinase_II"/>
    <property type="match status" value="1"/>
</dbReference>
<feature type="binding site" evidence="8 10">
    <location>
        <position position="84"/>
    </location>
    <ligand>
        <name>substrate</name>
    </ligand>
</feature>
<keyword evidence="7 8" id="KW-0456">Lyase</keyword>
<dbReference type="AlphaFoldDB" id="A0AAE3SJZ0"/>
<dbReference type="InterPro" id="IPR001874">
    <property type="entry name" value="DHquinase_II"/>
</dbReference>
<evidence type="ECO:0000313" key="13">
    <source>
        <dbReference type="Proteomes" id="UP001207408"/>
    </source>
</evidence>
<dbReference type="GO" id="GO:0009073">
    <property type="term" value="P:aromatic amino acid family biosynthetic process"/>
    <property type="evidence" value="ECO:0007669"/>
    <property type="project" value="UniProtKB-KW"/>
</dbReference>
<evidence type="ECO:0000256" key="3">
    <source>
        <dbReference type="ARBA" id="ARBA00004902"/>
    </source>
</evidence>
<dbReference type="InterPro" id="IPR018509">
    <property type="entry name" value="DHquinase_II_CS"/>
</dbReference>
<comment type="function">
    <text evidence="2 8">Catalyzes a trans-dehydration via an enolate intermediate.</text>
</comment>
<feature type="binding site" evidence="8 10">
    <location>
        <position position="71"/>
    </location>
    <ligand>
        <name>substrate</name>
    </ligand>
</feature>
<evidence type="ECO:0000256" key="4">
    <source>
        <dbReference type="ARBA" id="ARBA00011037"/>
    </source>
</evidence>
<comment type="subunit">
    <text evidence="5 8">Homododecamer.</text>
</comment>
<dbReference type="Gene3D" id="3.40.50.9100">
    <property type="entry name" value="Dehydroquinase, class II"/>
    <property type="match status" value="1"/>
</dbReference>
<evidence type="ECO:0000256" key="1">
    <source>
        <dbReference type="ARBA" id="ARBA00001864"/>
    </source>
</evidence>
<dbReference type="PANTHER" id="PTHR21272">
    <property type="entry name" value="CATABOLIC 3-DEHYDROQUINASE"/>
    <property type="match status" value="1"/>
</dbReference>
<dbReference type="InterPro" id="IPR036441">
    <property type="entry name" value="DHquinase_II_sf"/>
</dbReference>
<keyword evidence="13" id="KW-1185">Reference proteome</keyword>
<accession>A0AAE3SJZ0</accession>
<dbReference type="SUPFAM" id="SSF52304">
    <property type="entry name" value="Type II 3-dehydroquinate dehydratase"/>
    <property type="match status" value="1"/>
</dbReference>
<dbReference type="GO" id="GO:0008652">
    <property type="term" value="P:amino acid biosynthetic process"/>
    <property type="evidence" value="ECO:0007669"/>
    <property type="project" value="UniProtKB-KW"/>
</dbReference>
<dbReference type="EC" id="4.2.1.10" evidence="6 8"/>
<evidence type="ECO:0000256" key="9">
    <source>
        <dbReference type="PIRSR" id="PIRSR001399-1"/>
    </source>
</evidence>
<evidence type="ECO:0000256" key="2">
    <source>
        <dbReference type="ARBA" id="ARBA00003924"/>
    </source>
</evidence>
<dbReference type="EMBL" id="JAPDPI010000021">
    <property type="protein sequence ID" value="MCW3806270.1"/>
    <property type="molecule type" value="Genomic_DNA"/>
</dbReference>
<dbReference type="RefSeq" id="WP_301199642.1">
    <property type="nucleotide sequence ID" value="NZ_JAPDPI010000021.1"/>
</dbReference>
<dbReference type="HAMAP" id="MF_00169">
    <property type="entry name" value="AroQ"/>
    <property type="match status" value="1"/>
</dbReference>